<dbReference type="GO" id="GO:0006397">
    <property type="term" value="P:mRNA processing"/>
    <property type="evidence" value="ECO:0007669"/>
    <property type="project" value="UniProtKB-KW"/>
</dbReference>
<dbReference type="GO" id="GO:0051028">
    <property type="term" value="P:mRNA transport"/>
    <property type="evidence" value="ECO:0007669"/>
    <property type="project" value="UniProtKB-KW"/>
</dbReference>
<comment type="caution">
    <text evidence="16">The sequence shown here is derived from an EMBL/GenBank/DDBJ whole genome shotgun (WGS) entry which is preliminary data.</text>
</comment>
<name>A0A8K1LGM8_9PASS</name>
<evidence type="ECO:0000256" key="14">
    <source>
        <dbReference type="SAM" id="MobiDB-lite"/>
    </source>
</evidence>
<feature type="compositionally biased region" description="Basic and acidic residues" evidence="14">
    <location>
        <begin position="1"/>
        <end position="10"/>
    </location>
</feature>
<comment type="function">
    <text evidence="13">Core component of the splicing-dependent multiprotein exon junction complex (EJC) deposited at splice junctions on mRNAs.</text>
</comment>
<dbReference type="FunFam" id="3.30.70.330:FF:000157">
    <property type="entry name" value="RNA-binding protein 8A"/>
    <property type="match status" value="1"/>
</dbReference>
<evidence type="ECO:0000256" key="10">
    <source>
        <dbReference type="ARBA" id="ARBA00023187"/>
    </source>
</evidence>
<comment type="similarity">
    <text evidence="2 13">Belongs to the RBM8A family.</text>
</comment>
<keyword evidence="10 13" id="KW-0508">mRNA splicing</keyword>
<keyword evidence="6" id="KW-0747">Spliceosome</keyword>
<evidence type="ECO:0000256" key="8">
    <source>
        <dbReference type="ARBA" id="ARBA00022884"/>
    </source>
</evidence>
<feature type="compositionally biased region" description="Acidic residues" evidence="14">
    <location>
        <begin position="11"/>
        <end position="21"/>
    </location>
</feature>
<evidence type="ECO:0000313" key="17">
    <source>
        <dbReference type="Proteomes" id="UP000796761"/>
    </source>
</evidence>
<dbReference type="Gene3D" id="3.30.70.330">
    <property type="match status" value="1"/>
</dbReference>
<dbReference type="PANTHER" id="PTHR45894">
    <property type="entry name" value="RNA-BINDING PROTEIN 8A"/>
    <property type="match status" value="1"/>
</dbReference>
<feature type="region of interest" description="Disordered" evidence="14">
    <location>
        <begin position="1"/>
        <end position="65"/>
    </location>
</feature>
<dbReference type="GO" id="GO:0000184">
    <property type="term" value="P:nuclear-transcribed mRNA catabolic process, nonsense-mediated decay"/>
    <property type="evidence" value="ECO:0007669"/>
    <property type="project" value="UniProtKB-KW"/>
</dbReference>
<comment type="subcellular location">
    <subcellularLocation>
        <location evidence="1 13">Nucleus speckle</location>
    </subcellularLocation>
    <subcellularLocation>
        <location evidence="13">Nucleus</location>
    </subcellularLocation>
    <subcellularLocation>
        <location evidence="13">Cytoplasm</location>
    </subcellularLocation>
</comment>
<proteinExistence type="inferred from homology"/>
<keyword evidence="11 13" id="KW-0539">Nucleus</keyword>
<dbReference type="InterPro" id="IPR033744">
    <property type="entry name" value="RRM_RBM8"/>
</dbReference>
<dbReference type="PROSITE" id="PS50102">
    <property type="entry name" value="RRM"/>
    <property type="match status" value="1"/>
</dbReference>
<keyword evidence="9" id="KW-0866">Nonsense-mediated mRNA decay</keyword>
<dbReference type="OrthoDB" id="15688at2759"/>
<keyword evidence="7 13" id="KW-0509">mRNA transport</keyword>
<evidence type="ECO:0000256" key="13">
    <source>
        <dbReference type="RuleBase" id="RU361239"/>
    </source>
</evidence>
<keyword evidence="4 13" id="KW-0963">Cytoplasm</keyword>
<dbReference type="GO" id="GO:0005737">
    <property type="term" value="C:cytoplasm"/>
    <property type="evidence" value="ECO:0007669"/>
    <property type="project" value="UniProtKB-SubCell"/>
</dbReference>
<keyword evidence="17" id="KW-1185">Reference proteome</keyword>
<evidence type="ECO:0000256" key="7">
    <source>
        <dbReference type="ARBA" id="ARBA00022816"/>
    </source>
</evidence>
<evidence type="ECO:0000256" key="12">
    <source>
        <dbReference type="PROSITE-ProRule" id="PRU00176"/>
    </source>
</evidence>
<dbReference type="GO" id="GO:0016607">
    <property type="term" value="C:nuclear speck"/>
    <property type="evidence" value="ECO:0007669"/>
    <property type="project" value="UniProtKB-SubCell"/>
</dbReference>
<accession>A0A8K1LGM8</accession>
<dbReference type="SUPFAM" id="SSF54928">
    <property type="entry name" value="RNA-binding domain, RBD"/>
    <property type="match status" value="1"/>
</dbReference>
<organism evidence="16 17">
    <name type="scientific">Zosterops borbonicus</name>
    <dbReference type="NCBI Taxonomy" id="364589"/>
    <lineage>
        <taxon>Eukaryota</taxon>
        <taxon>Metazoa</taxon>
        <taxon>Chordata</taxon>
        <taxon>Craniata</taxon>
        <taxon>Vertebrata</taxon>
        <taxon>Euteleostomi</taxon>
        <taxon>Archelosauria</taxon>
        <taxon>Archosauria</taxon>
        <taxon>Dinosauria</taxon>
        <taxon>Saurischia</taxon>
        <taxon>Theropoda</taxon>
        <taxon>Coelurosauria</taxon>
        <taxon>Aves</taxon>
        <taxon>Neognathae</taxon>
        <taxon>Neoaves</taxon>
        <taxon>Telluraves</taxon>
        <taxon>Australaves</taxon>
        <taxon>Passeriformes</taxon>
        <taxon>Sylvioidea</taxon>
        <taxon>Zosteropidae</taxon>
        <taxon>Zosterops</taxon>
    </lineage>
</organism>
<comment type="subunit">
    <text evidence="13">Heterodimer with MAGOH. Part of the mRNA splicing-dependent exon junction complex (EJC) complex; the core complex contains CASC3, EIF4A3, MAGOH and RBM8A.</text>
</comment>
<protein>
    <recommendedName>
        <fullName evidence="13">RNA-binding protein 8A</fullName>
    </recommendedName>
</protein>
<dbReference type="PRINTS" id="PR01738">
    <property type="entry name" value="RNABINDINGM8"/>
</dbReference>
<dbReference type="EMBL" id="SWJQ01000518">
    <property type="protein sequence ID" value="TRZ13294.1"/>
    <property type="molecule type" value="Genomic_DNA"/>
</dbReference>
<reference evidence="16" key="1">
    <citation type="submission" date="2019-04" db="EMBL/GenBank/DDBJ databases">
        <title>Genome assembly of Zosterops borbonicus 15179.</title>
        <authorList>
            <person name="Leroy T."/>
            <person name="Anselmetti Y."/>
            <person name="Tilak M.-K."/>
            <person name="Nabholz B."/>
        </authorList>
    </citation>
    <scope>NUCLEOTIDE SEQUENCE</scope>
    <source>
        <strain evidence="16">HGM_15179</strain>
        <tissue evidence="16">Muscle</tissue>
    </source>
</reference>
<dbReference type="Proteomes" id="UP000796761">
    <property type="component" value="Unassembled WGS sequence"/>
</dbReference>
<dbReference type="AlphaFoldDB" id="A0A8K1LGM8"/>
<evidence type="ECO:0000256" key="5">
    <source>
        <dbReference type="ARBA" id="ARBA00022664"/>
    </source>
</evidence>
<keyword evidence="3 13" id="KW-0813">Transport</keyword>
<evidence type="ECO:0000256" key="9">
    <source>
        <dbReference type="ARBA" id="ARBA00023161"/>
    </source>
</evidence>
<evidence type="ECO:0000256" key="4">
    <source>
        <dbReference type="ARBA" id="ARBA00022490"/>
    </source>
</evidence>
<dbReference type="InterPro" id="IPR008111">
    <property type="entry name" value="RNA-bd_8"/>
</dbReference>
<evidence type="ECO:0000256" key="1">
    <source>
        <dbReference type="ARBA" id="ARBA00004324"/>
    </source>
</evidence>
<evidence type="ECO:0000256" key="11">
    <source>
        <dbReference type="ARBA" id="ARBA00023242"/>
    </source>
</evidence>
<dbReference type="GO" id="GO:0003729">
    <property type="term" value="F:mRNA binding"/>
    <property type="evidence" value="ECO:0007669"/>
    <property type="project" value="InterPro"/>
</dbReference>
<evidence type="ECO:0000313" key="16">
    <source>
        <dbReference type="EMBL" id="TRZ13294.1"/>
    </source>
</evidence>
<evidence type="ECO:0000256" key="6">
    <source>
        <dbReference type="ARBA" id="ARBA00022728"/>
    </source>
</evidence>
<keyword evidence="8 12" id="KW-0694">RNA-binding</keyword>
<dbReference type="GO" id="GO:0005681">
    <property type="term" value="C:spliceosomal complex"/>
    <property type="evidence" value="ECO:0007669"/>
    <property type="project" value="UniProtKB-KW"/>
</dbReference>
<evidence type="ECO:0000256" key="3">
    <source>
        <dbReference type="ARBA" id="ARBA00022448"/>
    </source>
</evidence>
<evidence type="ECO:0000259" key="15">
    <source>
        <dbReference type="PROSITE" id="PS50102"/>
    </source>
</evidence>
<evidence type="ECO:0000256" key="2">
    <source>
        <dbReference type="ARBA" id="ARBA00007987"/>
    </source>
</evidence>
<sequence>MADVLDLHEVDGEDFATDEDRDQSIHKLKEKAKKRKGRGFSSEEGSHTWGREDYDRLEQDGDEPEIPQRSVEGWILFVRGLHEEATEEDVHQRFSEFGELRNVQLGLERRTGYGKGYALLEYGTHSQAQAALQGLNGQQLLGQQLRVGWCFVRGPPKGKERRGNQQSHSLNWHR</sequence>
<feature type="compositionally biased region" description="Basic and acidic residues" evidence="14">
    <location>
        <begin position="44"/>
        <end position="59"/>
    </location>
</feature>
<feature type="compositionally biased region" description="Basic residues" evidence="14">
    <location>
        <begin position="28"/>
        <end position="38"/>
    </location>
</feature>
<dbReference type="InterPro" id="IPR035979">
    <property type="entry name" value="RBD_domain_sf"/>
</dbReference>
<dbReference type="InterPro" id="IPR012677">
    <property type="entry name" value="Nucleotide-bd_a/b_plait_sf"/>
</dbReference>
<dbReference type="CDD" id="cd12324">
    <property type="entry name" value="RRM_RBM8"/>
    <property type="match status" value="1"/>
</dbReference>
<feature type="domain" description="RRM" evidence="15">
    <location>
        <begin position="74"/>
        <end position="147"/>
    </location>
</feature>
<dbReference type="InterPro" id="IPR000504">
    <property type="entry name" value="RRM_dom"/>
</dbReference>
<gene>
    <name evidence="16" type="ORF">HGM15179_013811</name>
</gene>
<keyword evidence="5 13" id="KW-0507">mRNA processing</keyword>
<dbReference type="GO" id="GO:0008380">
    <property type="term" value="P:RNA splicing"/>
    <property type="evidence" value="ECO:0007669"/>
    <property type="project" value="UniProtKB-KW"/>
</dbReference>
<dbReference type="SMART" id="SM00360">
    <property type="entry name" value="RRM"/>
    <property type="match status" value="1"/>
</dbReference>
<dbReference type="Pfam" id="PF00076">
    <property type="entry name" value="RRM_1"/>
    <property type="match status" value="1"/>
</dbReference>